<name>A0AAN9AK76_9CAEN</name>
<evidence type="ECO:0000256" key="5">
    <source>
        <dbReference type="SAM" id="Coils"/>
    </source>
</evidence>
<dbReference type="PANTHER" id="PTHR47020">
    <property type="entry name" value="HILLARIN"/>
    <property type="match status" value="1"/>
</dbReference>
<protein>
    <recommendedName>
        <fullName evidence="7">LIM zinc-binding domain-containing protein</fullName>
    </recommendedName>
</protein>
<dbReference type="GO" id="GO:0046872">
    <property type="term" value="F:metal ion binding"/>
    <property type="evidence" value="ECO:0007669"/>
    <property type="project" value="UniProtKB-KW"/>
</dbReference>
<organism evidence="8 9">
    <name type="scientific">Littorina saxatilis</name>
    <dbReference type="NCBI Taxonomy" id="31220"/>
    <lineage>
        <taxon>Eukaryota</taxon>
        <taxon>Metazoa</taxon>
        <taxon>Spiralia</taxon>
        <taxon>Lophotrochozoa</taxon>
        <taxon>Mollusca</taxon>
        <taxon>Gastropoda</taxon>
        <taxon>Caenogastropoda</taxon>
        <taxon>Littorinimorpha</taxon>
        <taxon>Littorinoidea</taxon>
        <taxon>Littorinidae</taxon>
        <taxon>Littorina</taxon>
    </lineage>
</organism>
<dbReference type="InterPro" id="IPR056564">
    <property type="entry name" value="Ig-like_KY"/>
</dbReference>
<keyword evidence="1 4" id="KW-0479">Metal-binding</keyword>
<feature type="domain" description="LIM zinc-binding" evidence="7">
    <location>
        <begin position="64"/>
        <end position="130"/>
    </location>
</feature>
<evidence type="ECO:0000313" key="8">
    <source>
        <dbReference type="EMBL" id="KAK7088432.1"/>
    </source>
</evidence>
<accession>A0AAN9AK76</accession>
<dbReference type="EMBL" id="JBAMIC010004070">
    <property type="protein sequence ID" value="KAK7088432.1"/>
    <property type="molecule type" value="Genomic_DNA"/>
</dbReference>
<evidence type="ECO:0000256" key="2">
    <source>
        <dbReference type="ARBA" id="ARBA00022833"/>
    </source>
</evidence>
<dbReference type="PANTHER" id="PTHR47020:SF1">
    <property type="entry name" value="HILLARIN"/>
    <property type="match status" value="1"/>
</dbReference>
<feature type="region of interest" description="Disordered" evidence="6">
    <location>
        <begin position="165"/>
        <end position="198"/>
    </location>
</feature>
<evidence type="ECO:0000256" key="6">
    <source>
        <dbReference type="SAM" id="MobiDB-lite"/>
    </source>
</evidence>
<gene>
    <name evidence="8" type="ORF">V1264_022356</name>
</gene>
<dbReference type="InterPro" id="IPR053041">
    <property type="entry name" value="Transglut-like_Superfamily_Mod"/>
</dbReference>
<keyword evidence="3 4" id="KW-0440">LIM domain</keyword>
<proteinExistence type="predicted"/>
<feature type="region of interest" description="Disordered" evidence="6">
    <location>
        <begin position="1"/>
        <end position="25"/>
    </location>
</feature>
<comment type="caution">
    <text evidence="8">The sequence shown here is derived from an EMBL/GenBank/DDBJ whole genome shotgun (WGS) entry which is preliminary data.</text>
</comment>
<feature type="compositionally biased region" description="Polar residues" evidence="6">
    <location>
        <begin position="182"/>
        <end position="198"/>
    </location>
</feature>
<evidence type="ECO:0000256" key="3">
    <source>
        <dbReference type="ARBA" id="ARBA00023038"/>
    </source>
</evidence>
<sequence length="937" mass="107234">MASTLPVPQRYERPRSTEPPPDSPKCHIVEALGEDKTYKYSFTYEKATLYEFKFTRAPTPDPIDPCFRCNRRVLPKDQLKVDTFLYHKQCFRCRICGLPLTQKTYHRNNNNNKDDYEVYCRTHIGKNIAQIQRGEVPPMGIEGHTMPDGQGKKYIVQITGTTAKNALPPPGSSISPVPRPSPANSMTNVTSRSMNDTSQWTHASPNASYDMMPQSSALAASYAHSMRNFSHPKPVLKSFEDFDTTGVFEVQPLLEQRHKEEQERLLRFLAEEREKEMKRLDDTINLEKEKAAEELLNSFDQMSLQNSVPRSLVEERERIEDHFQHVRDERLRLVTDKISAEEKGRNGKMVDRHCQEMLMLIGEKDREADRSSLYDHSMKPPVETPDCKKSALYKSPAVFEHIDLRAIELAGRDFDNHTDLAKELTRDCHTELEKLRTIFRWVIAMDLSKNQVSGITRPQQLNPLMRGVKTGKETYHQLFKKLCSYAGLHCEIILGYSKGAGYKPGMRMEGNAFRNAWTAVFVEGSWRLVNCTWAARHVSGHRDNLPLLFYKYDEFYFLTDPDDYVYQHYPDDPAWQLLDIPLPFSEFLNLPVVKSPFFNYGLRFYSNYGATLTTDTGMVEIRLVTPKILGFGTLLEPVNKTASDPRQYDGRVLLRYVRNEAIFSVALPGTGMFYFTVYVGDYWHSECLESATCFLINCPRMSGSPSPPYPPVPFFGPTPVMETLGITADSNVDPLIVCNSDYLEINFKLLKDLKITHTFQYFEVEDGSISDIDRYVFLRSRNDKGANYLVRCPKEGFYIFSLYAADPTAGSDANNLDCAVRYLVICQEPSPNVAQFPKTCSRWQRCTLHEPLAGDLLTDKRYVFKMDIPQAVEVFVVIGDIYHHLKRKIGAAWESQVMTGPVSGTARVIARFQAGKDMSTFANMLEYKLVDDVETEI</sequence>
<evidence type="ECO:0000256" key="1">
    <source>
        <dbReference type="ARBA" id="ARBA00022723"/>
    </source>
</evidence>
<dbReference type="AlphaFoldDB" id="A0AAN9AK76"/>
<dbReference type="SUPFAM" id="SSF54001">
    <property type="entry name" value="Cysteine proteinases"/>
    <property type="match status" value="1"/>
</dbReference>
<reference evidence="8 9" key="1">
    <citation type="submission" date="2024-02" db="EMBL/GenBank/DDBJ databases">
        <title>Chromosome-scale genome assembly of the rough periwinkle Littorina saxatilis.</title>
        <authorList>
            <person name="De Jode A."/>
            <person name="Faria R."/>
            <person name="Formenti G."/>
            <person name="Sims Y."/>
            <person name="Smith T.P."/>
            <person name="Tracey A."/>
            <person name="Wood J.M.D."/>
            <person name="Zagrodzka Z.B."/>
            <person name="Johannesson K."/>
            <person name="Butlin R.K."/>
            <person name="Leder E.H."/>
        </authorList>
    </citation>
    <scope>NUCLEOTIDE SEQUENCE [LARGE SCALE GENOMIC DNA]</scope>
    <source>
        <strain evidence="8">Snail1</strain>
        <tissue evidence="8">Muscle</tissue>
    </source>
</reference>
<dbReference type="Pfam" id="PF00412">
    <property type="entry name" value="LIM"/>
    <property type="match status" value="1"/>
</dbReference>
<dbReference type="PROSITE" id="PS50023">
    <property type="entry name" value="LIM_DOMAIN_2"/>
    <property type="match status" value="1"/>
</dbReference>
<feature type="coiled-coil region" evidence="5">
    <location>
        <begin position="259"/>
        <end position="290"/>
    </location>
</feature>
<keyword evidence="5" id="KW-0175">Coiled coil</keyword>
<dbReference type="Gene3D" id="2.10.110.10">
    <property type="entry name" value="Cysteine Rich Protein"/>
    <property type="match status" value="1"/>
</dbReference>
<evidence type="ECO:0000313" key="9">
    <source>
        <dbReference type="Proteomes" id="UP001374579"/>
    </source>
</evidence>
<keyword evidence="9" id="KW-1185">Reference proteome</keyword>
<evidence type="ECO:0000256" key="4">
    <source>
        <dbReference type="PROSITE-ProRule" id="PRU00125"/>
    </source>
</evidence>
<dbReference type="InterPro" id="IPR038765">
    <property type="entry name" value="Papain-like_cys_pep_sf"/>
</dbReference>
<dbReference type="Proteomes" id="UP001374579">
    <property type="component" value="Unassembled WGS sequence"/>
</dbReference>
<keyword evidence="2 4" id="KW-0862">Zinc</keyword>
<evidence type="ECO:0000259" key="7">
    <source>
        <dbReference type="PROSITE" id="PS50023"/>
    </source>
</evidence>
<dbReference type="SMART" id="SM00460">
    <property type="entry name" value="TGc"/>
    <property type="match status" value="1"/>
</dbReference>
<dbReference type="SMART" id="SM00132">
    <property type="entry name" value="LIM"/>
    <property type="match status" value="1"/>
</dbReference>
<dbReference type="InterPro" id="IPR002931">
    <property type="entry name" value="Transglutaminase-like"/>
</dbReference>
<dbReference type="InterPro" id="IPR001781">
    <property type="entry name" value="Znf_LIM"/>
</dbReference>
<dbReference type="Pfam" id="PF23265">
    <property type="entry name" value="Ig-like_KY"/>
    <property type="match status" value="2"/>
</dbReference>
<dbReference type="PROSITE" id="PS00478">
    <property type="entry name" value="LIM_DOMAIN_1"/>
    <property type="match status" value="1"/>
</dbReference>
<feature type="compositionally biased region" description="Pro residues" evidence="6">
    <location>
        <begin position="167"/>
        <end position="181"/>
    </location>
</feature>